<feature type="region of interest" description="Disordered" evidence="2">
    <location>
        <begin position="250"/>
        <end position="284"/>
    </location>
</feature>
<dbReference type="PROSITE" id="PS50005">
    <property type="entry name" value="TPR"/>
    <property type="match status" value="1"/>
</dbReference>
<feature type="compositionally biased region" description="Basic and acidic residues" evidence="2">
    <location>
        <begin position="1"/>
        <end position="16"/>
    </location>
</feature>
<feature type="repeat" description="TPR" evidence="1">
    <location>
        <begin position="69"/>
        <end position="102"/>
    </location>
</feature>
<feature type="compositionally biased region" description="Low complexity" evidence="2">
    <location>
        <begin position="161"/>
        <end position="170"/>
    </location>
</feature>
<evidence type="ECO:0000313" key="3">
    <source>
        <dbReference type="EMBL" id="OAP64968.1"/>
    </source>
</evidence>
<feature type="compositionally biased region" description="Polar residues" evidence="2">
    <location>
        <begin position="171"/>
        <end position="182"/>
    </location>
</feature>
<dbReference type="OrthoDB" id="1872379at2759"/>
<dbReference type="InterPro" id="IPR052769">
    <property type="entry name" value="TPR_domain_protein"/>
</dbReference>
<evidence type="ECO:0000256" key="1">
    <source>
        <dbReference type="PROSITE-ProRule" id="PRU00339"/>
    </source>
</evidence>
<accession>A0A178ZYS5</accession>
<dbReference type="Proteomes" id="UP000078343">
    <property type="component" value="Unassembled WGS sequence"/>
</dbReference>
<comment type="caution">
    <text evidence="3">The sequence shown here is derived from an EMBL/GenBank/DDBJ whole genome shotgun (WGS) entry which is preliminary data.</text>
</comment>
<sequence>MSLKADGPRVRPERVKPPPPSSPPTEAHPNPPSWSRRSSTASTTSFHSAHSVQLDRFSPAEESRMLSRSNDLKSQANTLFSRQDYESAIQTYDRALAELPRYLDYERAVLQSNIAACHLKLDQWKDAVDCCERGLDGLERELPTKKKEVKAKKRTGKGAGAKKSSSTAHTNGKSRNGRLNSDSESDDEGASPAQSADQAVQDDTVVELPSDEEDETAALNNLQLSDTRKADITRIRVKLLLRRARARSNMSLLPPSSSTAKSSATSDLSSTTSASKASSAPTTSAWSNLSSALEDYKTLSSTPQYWETLPAFDKRTVRDALVLLPPKIEEAKQKEVSEMMGKLKDLGNGILRPFGLSTDNFKVVQGEGGGYSLSFDGGGKKG</sequence>
<protein>
    <submittedName>
        <fullName evidence="3">Uncharacterized protein</fullName>
    </submittedName>
</protein>
<dbReference type="RefSeq" id="XP_018698335.1">
    <property type="nucleotide sequence ID" value="XM_018832456.1"/>
</dbReference>
<organism evidence="3 4">
    <name type="scientific">Fonsecaea erecta</name>
    <dbReference type="NCBI Taxonomy" id="1367422"/>
    <lineage>
        <taxon>Eukaryota</taxon>
        <taxon>Fungi</taxon>
        <taxon>Dikarya</taxon>
        <taxon>Ascomycota</taxon>
        <taxon>Pezizomycotina</taxon>
        <taxon>Eurotiomycetes</taxon>
        <taxon>Chaetothyriomycetidae</taxon>
        <taxon>Chaetothyriales</taxon>
        <taxon>Herpotrichiellaceae</taxon>
        <taxon>Fonsecaea</taxon>
    </lineage>
</organism>
<dbReference type="Gene3D" id="1.25.40.10">
    <property type="entry name" value="Tetratricopeptide repeat domain"/>
    <property type="match status" value="1"/>
</dbReference>
<dbReference type="GeneID" id="30005110"/>
<feature type="compositionally biased region" description="Low complexity" evidence="2">
    <location>
        <begin position="24"/>
        <end position="51"/>
    </location>
</feature>
<name>A0A178ZYS5_9EURO</name>
<evidence type="ECO:0000313" key="4">
    <source>
        <dbReference type="Proteomes" id="UP000078343"/>
    </source>
</evidence>
<dbReference type="PANTHER" id="PTHR46014:SF1">
    <property type="entry name" value="TETRATRICOPEPTIDE REPEAT PROTEIN 1"/>
    <property type="match status" value="1"/>
</dbReference>
<keyword evidence="4" id="KW-1185">Reference proteome</keyword>
<dbReference type="InterPro" id="IPR019734">
    <property type="entry name" value="TPR_rpt"/>
</dbReference>
<dbReference type="EMBL" id="LVYI01000001">
    <property type="protein sequence ID" value="OAP64968.1"/>
    <property type="molecule type" value="Genomic_DNA"/>
</dbReference>
<dbReference type="InterPro" id="IPR011990">
    <property type="entry name" value="TPR-like_helical_dom_sf"/>
</dbReference>
<proteinExistence type="predicted"/>
<dbReference type="PANTHER" id="PTHR46014">
    <property type="entry name" value="TETRATRICOPEPTIDE REPEAT PROTEIN 1"/>
    <property type="match status" value="1"/>
</dbReference>
<feature type="region of interest" description="Disordered" evidence="2">
    <location>
        <begin position="146"/>
        <end position="200"/>
    </location>
</feature>
<feature type="compositionally biased region" description="Basic residues" evidence="2">
    <location>
        <begin position="147"/>
        <end position="156"/>
    </location>
</feature>
<dbReference type="SUPFAM" id="SSF48452">
    <property type="entry name" value="TPR-like"/>
    <property type="match status" value="1"/>
</dbReference>
<dbReference type="SMART" id="SM00028">
    <property type="entry name" value="TPR"/>
    <property type="match status" value="2"/>
</dbReference>
<evidence type="ECO:0000256" key="2">
    <source>
        <dbReference type="SAM" id="MobiDB-lite"/>
    </source>
</evidence>
<reference evidence="3 4" key="1">
    <citation type="submission" date="2016-04" db="EMBL/GenBank/DDBJ databases">
        <title>Draft genome of Fonsecaea erecta CBS 125763.</title>
        <authorList>
            <person name="Weiss V.A."/>
            <person name="Vicente V.A."/>
            <person name="Raittz R.T."/>
            <person name="Moreno L.F."/>
            <person name="De Souza E.M."/>
            <person name="Pedrosa F.O."/>
            <person name="Steffens M.B."/>
            <person name="Faoro H."/>
            <person name="Tadra-Sfeir M.Z."/>
            <person name="Najafzadeh M.J."/>
            <person name="Felipe M.S."/>
            <person name="Teixeira M."/>
            <person name="Sun J."/>
            <person name="Xi L."/>
            <person name="Gomes R."/>
            <person name="De Azevedo C.M."/>
            <person name="Salgado C.G."/>
            <person name="Da Silva M.B."/>
            <person name="Nascimento M.F."/>
            <person name="Queiroz-Telles F."/>
            <person name="Attili D.S."/>
            <person name="Gorbushina A."/>
        </authorList>
    </citation>
    <scope>NUCLEOTIDE SEQUENCE [LARGE SCALE GENOMIC DNA]</scope>
    <source>
        <strain evidence="3 4">CBS 125763</strain>
    </source>
</reference>
<dbReference type="STRING" id="1367422.A0A178ZYS5"/>
<keyword evidence="1" id="KW-0802">TPR repeat</keyword>
<gene>
    <name evidence="3" type="ORF">AYL99_00940</name>
</gene>
<feature type="compositionally biased region" description="Low complexity" evidence="2">
    <location>
        <begin position="251"/>
        <end position="284"/>
    </location>
</feature>
<dbReference type="AlphaFoldDB" id="A0A178ZYS5"/>
<feature type="region of interest" description="Disordered" evidence="2">
    <location>
        <begin position="1"/>
        <end position="66"/>
    </location>
</feature>